<protein>
    <submittedName>
        <fullName evidence="2">Uncharacterized protein</fullName>
    </submittedName>
</protein>
<dbReference type="EMBL" id="ML170156">
    <property type="protein sequence ID" value="TDL29052.1"/>
    <property type="molecule type" value="Genomic_DNA"/>
</dbReference>
<evidence type="ECO:0000313" key="2">
    <source>
        <dbReference type="EMBL" id="TDL29052.1"/>
    </source>
</evidence>
<feature type="compositionally biased region" description="Polar residues" evidence="1">
    <location>
        <begin position="245"/>
        <end position="254"/>
    </location>
</feature>
<dbReference type="AlphaFoldDB" id="A0A4R5XE88"/>
<reference evidence="2 3" key="1">
    <citation type="submission" date="2018-06" db="EMBL/GenBank/DDBJ databases">
        <title>A transcriptomic atlas of mushroom development highlights an independent origin of complex multicellularity.</title>
        <authorList>
            <consortium name="DOE Joint Genome Institute"/>
            <person name="Krizsan K."/>
            <person name="Almasi E."/>
            <person name="Merenyi Z."/>
            <person name="Sahu N."/>
            <person name="Viragh M."/>
            <person name="Koszo T."/>
            <person name="Mondo S."/>
            <person name="Kiss B."/>
            <person name="Balint B."/>
            <person name="Kues U."/>
            <person name="Barry K."/>
            <person name="Hegedus J.C."/>
            <person name="Henrissat B."/>
            <person name="Johnson J."/>
            <person name="Lipzen A."/>
            <person name="Ohm R."/>
            <person name="Nagy I."/>
            <person name="Pangilinan J."/>
            <person name="Yan J."/>
            <person name="Xiong Y."/>
            <person name="Grigoriev I.V."/>
            <person name="Hibbett D.S."/>
            <person name="Nagy L.G."/>
        </authorList>
    </citation>
    <scope>NUCLEOTIDE SEQUENCE [LARGE SCALE GENOMIC DNA]</scope>
    <source>
        <strain evidence="2 3">SZMC22713</strain>
    </source>
</reference>
<accession>A0A4R5XE88</accession>
<feature type="compositionally biased region" description="Polar residues" evidence="1">
    <location>
        <begin position="86"/>
        <end position="96"/>
    </location>
</feature>
<evidence type="ECO:0000313" key="3">
    <source>
        <dbReference type="Proteomes" id="UP000294933"/>
    </source>
</evidence>
<feature type="region of interest" description="Disordered" evidence="1">
    <location>
        <begin position="1"/>
        <end position="98"/>
    </location>
</feature>
<feature type="region of interest" description="Disordered" evidence="1">
    <location>
        <begin position="242"/>
        <end position="261"/>
    </location>
</feature>
<proteinExistence type="predicted"/>
<organism evidence="2 3">
    <name type="scientific">Rickenella mellea</name>
    <dbReference type="NCBI Taxonomy" id="50990"/>
    <lineage>
        <taxon>Eukaryota</taxon>
        <taxon>Fungi</taxon>
        <taxon>Dikarya</taxon>
        <taxon>Basidiomycota</taxon>
        <taxon>Agaricomycotina</taxon>
        <taxon>Agaricomycetes</taxon>
        <taxon>Hymenochaetales</taxon>
        <taxon>Rickenellaceae</taxon>
        <taxon>Rickenella</taxon>
    </lineage>
</organism>
<keyword evidence="3" id="KW-1185">Reference proteome</keyword>
<evidence type="ECO:0000256" key="1">
    <source>
        <dbReference type="SAM" id="MobiDB-lite"/>
    </source>
</evidence>
<dbReference type="Proteomes" id="UP000294933">
    <property type="component" value="Unassembled WGS sequence"/>
</dbReference>
<name>A0A4R5XE88_9AGAM</name>
<dbReference type="VEuPathDB" id="FungiDB:BD410DRAFT_2080"/>
<sequence>MPSTSKAKTSWMVDQQMPLESFGISMSSKQRQKQKGRQPKENKTPATPANNTRSKRKGDHDELHPVKKLKATGRGVVESSMGKSEFASQDSTLGRTTRSRKALKDITICQDGHPIISEQTGKSRLTNNMQSLRGRALSESSSTTSLTGSDVIDVDDWAIITTNAKTDVSVEPLSIFDPTPKRPLPTHIQGSFGLPTPPMSSHPFNRIRRVSPLVDGDGDEIVPDSQASSSTTFTQGTAWKKPLVSSRSMGQSDYPTPVTGRMARTESRVLVDVGRVKDLFGPPSSPVTHSTANHTLNTESPPFGLMLPPHPDVDALSSNSDACDVPSSQSQYLVPFVVTPKRSRLSDFPDMHDELDDATEKGSKEWESVVPTSQSDEMELSAYKVIPSRILTPTAPEIGYHSPSHTAMLDGLVCH</sequence>
<gene>
    <name evidence="2" type="ORF">BD410DRAFT_2080</name>
</gene>